<evidence type="ECO:0000256" key="4">
    <source>
        <dbReference type="ARBA" id="ARBA00022692"/>
    </source>
</evidence>
<keyword evidence="5 7" id="KW-1133">Transmembrane helix</keyword>
<dbReference type="OrthoDB" id="9787841at2"/>
<dbReference type="HOGENOM" id="CLU_019602_1_0_9"/>
<name>I4A622_DESDJ</name>
<evidence type="ECO:0000256" key="2">
    <source>
        <dbReference type="ARBA" id="ARBA00022448"/>
    </source>
</evidence>
<dbReference type="InterPro" id="IPR035906">
    <property type="entry name" value="MetI-like_sf"/>
</dbReference>
<dbReference type="GO" id="GO:0006865">
    <property type="term" value="P:amino acid transport"/>
    <property type="evidence" value="ECO:0007669"/>
    <property type="project" value="TreeGrafter"/>
</dbReference>
<dbReference type="InterPro" id="IPR010065">
    <property type="entry name" value="AA_ABC_transptr_permease_3TM"/>
</dbReference>
<evidence type="ECO:0000256" key="3">
    <source>
        <dbReference type="ARBA" id="ARBA00022475"/>
    </source>
</evidence>
<keyword evidence="3" id="KW-1003">Cell membrane</keyword>
<feature type="transmembrane region" description="Helical" evidence="7">
    <location>
        <begin position="81"/>
        <end position="100"/>
    </location>
</feature>
<proteinExistence type="inferred from homology"/>
<dbReference type="KEGG" id="ddh:Desde_0971"/>
<dbReference type="EMBL" id="CP003348">
    <property type="protein sequence ID" value="AFL99406.1"/>
    <property type="molecule type" value="Genomic_DNA"/>
</dbReference>
<dbReference type="GO" id="GO:0043190">
    <property type="term" value="C:ATP-binding cassette (ABC) transporter complex"/>
    <property type="evidence" value="ECO:0007669"/>
    <property type="project" value="InterPro"/>
</dbReference>
<keyword evidence="4 7" id="KW-0812">Transmembrane</keyword>
<dbReference type="InterPro" id="IPR000515">
    <property type="entry name" value="MetI-like"/>
</dbReference>
<dbReference type="STRING" id="756499.Desde_0971"/>
<dbReference type="PROSITE" id="PS50928">
    <property type="entry name" value="ABC_TM1"/>
    <property type="match status" value="1"/>
</dbReference>
<dbReference type="GO" id="GO:0022857">
    <property type="term" value="F:transmembrane transporter activity"/>
    <property type="evidence" value="ECO:0007669"/>
    <property type="project" value="InterPro"/>
</dbReference>
<dbReference type="eggNOG" id="COG0765">
    <property type="taxonomic scope" value="Bacteria"/>
</dbReference>
<dbReference type="Gene3D" id="1.10.3720.10">
    <property type="entry name" value="MetI-like"/>
    <property type="match status" value="1"/>
</dbReference>
<evidence type="ECO:0000256" key="1">
    <source>
        <dbReference type="ARBA" id="ARBA00004651"/>
    </source>
</evidence>
<gene>
    <name evidence="9" type="ordered locus">Desde_0971</name>
</gene>
<reference evidence="10" key="1">
    <citation type="submission" date="2012-06" db="EMBL/GenBank/DDBJ databases">
        <title>Complete sequence of Desulfitobacterium dehalogenans ATCC 51507.</title>
        <authorList>
            <person name="Lucas S."/>
            <person name="Han J."/>
            <person name="Lapidus A."/>
            <person name="Cheng J.-F."/>
            <person name="Goodwin L."/>
            <person name="Pitluck S."/>
            <person name="Peters L."/>
            <person name="Ovchinnikova G."/>
            <person name="Teshima H."/>
            <person name="Detter J.C."/>
            <person name="Han C."/>
            <person name="Tapia R."/>
            <person name="Land M."/>
            <person name="Hauser L."/>
            <person name="Kyrpides N."/>
            <person name="Ivanova N."/>
            <person name="Pagani I."/>
            <person name="Kruse T."/>
            <person name="de Vos W.M."/>
            <person name="Smidt H."/>
            <person name="Woyke T."/>
        </authorList>
    </citation>
    <scope>NUCLEOTIDE SEQUENCE [LARGE SCALE GENOMIC DNA]</scope>
    <source>
        <strain evidence="10">ATCC 51507 / DSM 9161 / JW/IU-DC1</strain>
    </source>
</reference>
<evidence type="ECO:0000256" key="5">
    <source>
        <dbReference type="ARBA" id="ARBA00022989"/>
    </source>
</evidence>
<dbReference type="Proteomes" id="UP000006053">
    <property type="component" value="Chromosome"/>
</dbReference>
<evidence type="ECO:0000313" key="9">
    <source>
        <dbReference type="EMBL" id="AFL99406.1"/>
    </source>
</evidence>
<dbReference type="PANTHER" id="PTHR30614">
    <property type="entry name" value="MEMBRANE COMPONENT OF AMINO ACID ABC TRANSPORTER"/>
    <property type="match status" value="1"/>
</dbReference>
<feature type="transmembrane region" description="Helical" evidence="7">
    <location>
        <begin position="53"/>
        <end position="75"/>
    </location>
</feature>
<dbReference type="PANTHER" id="PTHR30614:SF41">
    <property type="entry name" value="INNER MEMBRANE AMINO-ACID ABC TRANSPORTER PERMEASE PROTEIN YHDY"/>
    <property type="match status" value="1"/>
</dbReference>
<protein>
    <submittedName>
        <fullName evidence="9">Amino acid ABC transporter membrane protein 2, PAAT family</fullName>
    </submittedName>
</protein>
<keyword evidence="6 7" id="KW-0472">Membrane</keyword>
<dbReference type="SUPFAM" id="SSF161098">
    <property type="entry name" value="MetI-like"/>
    <property type="match status" value="1"/>
</dbReference>
<evidence type="ECO:0000313" key="10">
    <source>
        <dbReference type="Proteomes" id="UP000006053"/>
    </source>
</evidence>
<dbReference type="RefSeq" id="WP_014792898.1">
    <property type="nucleotide sequence ID" value="NC_018017.1"/>
</dbReference>
<reference evidence="9 10" key="2">
    <citation type="journal article" date="2015" name="J. Bacteriol.">
        <title>Genomic, proteomic, and biochemical analysis of the organohalide respiratory pathway in Desulfitobacterium dehalogenans.</title>
        <authorList>
            <person name="Kruse T."/>
            <person name="van de Pas B.A."/>
            <person name="Atteia A."/>
            <person name="Krab K."/>
            <person name="Hagen W.R."/>
            <person name="Goodwin L."/>
            <person name="Chain P."/>
            <person name="Boeren S."/>
            <person name="Maphosa F."/>
            <person name="Schraa G."/>
            <person name="de Vos W.M."/>
            <person name="van der Oost J."/>
            <person name="Smidt H."/>
            <person name="Stams A.J."/>
        </authorList>
    </citation>
    <scope>NUCLEOTIDE SEQUENCE [LARGE SCALE GENOMIC DNA]</scope>
    <source>
        <strain evidence="10">ATCC 51507 / DSM 9161 / JW/IU-DC1</strain>
    </source>
</reference>
<keyword evidence="10" id="KW-1185">Reference proteome</keyword>
<feature type="transmembrane region" description="Helical" evidence="7">
    <location>
        <begin position="20"/>
        <end position="41"/>
    </location>
</feature>
<accession>I4A622</accession>
<dbReference type="AlphaFoldDB" id="I4A622"/>
<dbReference type="Pfam" id="PF00528">
    <property type="entry name" value="BPD_transp_1"/>
    <property type="match status" value="1"/>
</dbReference>
<dbReference type="InterPro" id="IPR043429">
    <property type="entry name" value="ArtM/GltK/GlnP/TcyL/YhdX-like"/>
</dbReference>
<comment type="similarity">
    <text evidence="7">Belongs to the binding-protein-dependent transport system permease family.</text>
</comment>
<dbReference type="NCBIfam" id="TIGR01726">
    <property type="entry name" value="HEQRo_perm_3TM"/>
    <property type="match status" value="1"/>
</dbReference>
<dbReference type="CDD" id="cd06261">
    <property type="entry name" value="TM_PBP2"/>
    <property type="match status" value="1"/>
</dbReference>
<sequence>MAEIFQPYVFRFLAEGLMTTLYIAGMTIVLSFVIGTIFGIARYSKNPILAPVAAIYIEVVRNIPLLLFILMFRFMTRLEPVNAGILAMTVFTSAIIAEVVRGGLNSIDKGQWEAAKSQGLSYVQILRHIILPQALRKMIPPLVSQFITVVKDTSYVWAVGIEELTGKGLIIMGQFGSTPQVFTLFGMIALTYFVLNYALSVIARNQQAKSAMQSY</sequence>
<evidence type="ECO:0000256" key="7">
    <source>
        <dbReference type="RuleBase" id="RU363032"/>
    </source>
</evidence>
<feature type="transmembrane region" description="Helical" evidence="7">
    <location>
        <begin position="181"/>
        <end position="203"/>
    </location>
</feature>
<organism evidence="9 10">
    <name type="scientific">Desulfitobacterium dehalogenans (strain ATCC 51507 / DSM 9161 / JW/IU-DC1)</name>
    <dbReference type="NCBI Taxonomy" id="756499"/>
    <lineage>
        <taxon>Bacteria</taxon>
        <taxon>Bacillati</taxon>
        <taxon>Bacillota</taxon>
        <taxon>Clostridia</taxon>
        <taxon>Eubacteriales</taxon>
        <taxon>Desulfitobacteriaceae</taxon>
        <taxon>Desulfitobacterium</taxon>
    </lineage>
</organism>
<evidence type="ECO:0000259" key="8">
    <source>
        <dbReference type="PROSITE" id="PS50928"/>
    </source>
</evidence>
<keyword evidence="2 7" id="KW-0813">Transport</keyword>
<comment type="subcellular location">
    <subcellularLocation>
        <location evidence="1 7">Cell membrane</location>
        <topology evidence="1 7">Multi-pass membrane protein</topology>
    </subcellularLocation>
</comment>
<evidence type="ECO:0000256" key="6">
    <source>
        <dbReference type="ARBA" id="ARBA00023136"/>
    </source>
</evidence>
<feature type="domain" description="ABC transmembrane type-1" evidence="8">
    <location>
        <begin position="17"/>
        <end position="203"/>
    </location>
</feature>